<feature type="domain" description="Glycosyltransferase 2-like" evidence="1">
    <location>
        <begin position="18"/>
        <end position="132"/>
    </location>
</feature>
<dbReference type="CDD" id="cd00761">
    <property type="entry name" value="Glyco_tranf_GTA_type"/>
    <property type="match status" value="1"/>
</dbReference>
<protein>
    <submittedName>
        <fullName evidence="2">Glycosyltransferase involved in cell wall biosynthesis</fullName>
    </submittedName>
</protein>
<evidence type="ECO:0000313" key="3">
    <source>
        <dbReference type="Proteomes" id="UP001549106"/>
    </source>
</evidence>
<proteinExistence type="predicted"/>
<sequence length="308" mass="34379">MLYRNNGKTYIKTDLEAVITSYNQGNMILEAVQSICNQTLLPERIIVVDDGSTDQYSLDILNSIKNDVNLPVPITVYFQENQGVSAARNTGINKTQSSMVLILDGDDKLEAGYIENVSELLSKSPDMVIASSWMRTFGVLDAVVCPSGGTIVPFLSHNCCPATHILRKKFYEQCGGYDESMRSGFEDWDFFLSMLETTPEACIGIVEKPLINYRTAPASANIKSMDKRRELMRYIIEKHNCSYRNNITDVLLDIETISNSRLLGWENEIIHSINHHQELSQLSASFIKNPSYGDGGMASAVRIASVAR</sequence>
<dbReference type="Pfam" id="PF00535">
    <property type="entry name" value="Glycos_transf_2"/>
    <property type="match status" value="1"/>
</dbReference>
<comment type="caution">
    <text evidence="2">The sequence shown here is derived from an EMBL/GenBank/DDBJ whole genome shotgun (WGS) entry which is preliminary data.</text>
</comment>
<dbReference type="Gene3D" id="3.90.550.10">
    <property type="entry name" value="Spore Coat Polysaccharide Biosynthesis Protein SpsA, Chain A"/>
    <property type="match status" value="1"/>
</dbReference>
<dbReference type="RefSeq" id="WP_257464182.1">
    <property type="nucleotide sequence ID" value="NZ_BAABXP010000006.1"/>
</dbReference>
<organism evidence="2 3">
    <name type="scientific">Blautia caecimuris</name>
    <dbReference type="NCBI Taxonomy" id="1796615"/>
    <lineage>
        <taxon>Bacteria</taxon>
        <taxon>Bacillati</taxon>
        <taxon>Bacillota</taxon>
        <taxon>Clostridia</taxon>
        <taxon>Lachnospirales</taxon>
        <taxon>Lachnospiraceae</taxon>
        <taxon>Blautia</taxon>
    </lineage>
</organism>
<evidence type="ECO:0000313" key="2">
    <source>
        <dbReference type="EMBL" id="MET3749808.1"/>
    </source>
</evidence>
<dbReference type="PANTHER" id="PTHR22916">
    <property type="entry name" value="GLYCOSYLTRANSFERASE"/>
    <property type="match status" value="1"/>
</dbReference>
<dbReference type="Proteomes" id="UP001549106">
    <property type="component" value="Unassembled WGS sequence"/>
</dbReference>
<keyword evidence="3" id="KW-1185">Reference proteome</keyword>
<dbReference type="SUPFAM" id="SSF53448">
    <property type="entry name" value="Nucleotide-diphospho-sugar transferases"/>
    <property type="match status" value="1"/>
</dbReference>
<reference evidence="2 3" key="1">
    <citation type="submission" date="2024-06" db="EMBL/GenBank/DDBJ databases">
        <title>Genomic Encyclopedia of Type Strains, Phase IV (KMG-IV): sequencing the most valuable type-strain genomes for metagenomic binning, comparative biology and taxonomic classification.</title>
        <authorList>
            <person name="Goeker M."/>
        </authorList>
    </citation>
    <scope>NUCLEOTIDE SEQUENCE [LARGE SCALE GENOMIC DNA]</scope>
    <source>
        <strain evidence="2 3">DSM 29492</strain>
    </source>
</reference>
<name>A0ABV2M035_9FIRM</name>
<dbReference type="InterPro" id="IPR001173">
    <property type="entry name" value="Glyco_trans_2-like"/>
</dbReference>
<dbReference type="InterPro" id="IPR029044">
    <property type="entry name" value="Nucleotide-diphossugar_trans"/>
</dbReference>
<dbReference type="PANTHER" id="PTHR22916:SF3">
    <property type="entry name" value="UDP-GLCNAC:BETAGAL BETA-1,3-N-ACETYLGLUCOSAMINYLTRANSFERASE-LIKE PROTEIN 1"/>
    <property type="match status" value="1"/>
</dbReference>
<evidence type="ECO:0000259" key="1">
    <source>
        <dbReference type="Pfam" id="PF00535"/>
    </source>
</evidence>
<gene>
    <name evidence="2" type="ORF">ABID24_001042</name>
</gene>
<accession>A0ABV2M035</accession>
<dbReference type="EMBL" id="JBEPMJ010000005">
    <property type="protein sequence ID" value="MET3749808.1"/>
    <property type="molecule type" value="Genomic_DNA"/>
</dbReference>